<name>A0ABV6SGW4_AZOPA</name>
<comment type="caution">
    <text evidence="2">The sequence shown here is derived from an EMBL/GenBank/DDBJ whole genome shotgun (WGS) entry which is preliminary data.</text>
</comment>
<feature type="coiled-coil region" evidence="1">
    <location>
        <begin position="37"/>
        <end position="64"/>
    </location>
</feature>
<reference evidence="2 3" key="1">
    <citation type="submission" date="2024-09" db="EMBL/GenBank/DDBJ databases">
        <authorList>
            <person name="Sun Q."/>
            <person name="Mori K."/>
        </authorList>
    </citation>
    <scope>NUCLEOTIDE SEQUENCE [LARGE SCALE GENOMIC DNA]</scope>
    <source>
        <strain evidence="2 3">NCAIM B.01794</strain>
    </source>
</reference>
<evidence type="ECO:0000313" key="3">
    <source>
        <dbReference type="Proteomes" id="UP001589891"/>
    </source>
</evidence>
<dbReference type="EMBL" id="JBHLSS010000010">
    <property type="protein sequence ID" value="MFC0708438.1"/>
    <property type="molecule type" value="Genomic_DNA"/>
</dbReference>
<proteinExistence type="predicted"/>
<evidence type="ECO:0000313" key="2">
    <source>
        <dbReference type="EMBL" id="MFC0708438.1"/>
    </source>
</evidence>
<accession>A0ABV6SGW4</accession>
<gene>
    <name evidence="2" type="ORF">ACFFGX_02075</name>
</gene>
<dbReference type="RefSeq" id="WP_376942413.1">
    <property type="nucleotide sequence ID" value="NZ_CP171449.1"/>
</dbReference>
<sequence length="220" mass="22834">MTAPTITALPEAPQRNNAAADYATKADAFAAALPSLVEEINESAEFIEERAAVAESSAESAQEAAKTALLARDAAQAGANFKGAWSSLTGPLGLPATVLHNGQIWSLLTNLPNVTASEPGVTDDWLVQGGLDATKTANFTAARNARYWLPASVTVTLPAIAGMPIGTFVELSSAYAATPVIQTTDGAQIAVGGQVDTAVTYNVGMRLLLIFSGTRWEVMI</sequence>
<keyword evidence="1" id="KW-0175">Coiled coil</keyword>
<dbReference type="Proteomes" id="UP001589891">
    <property type="component" value="Unassembled WGS sequence"/>
</dbReference>
<organism evidence="2 3">
    <name type="scientific">Azorhizophilus paspali</name>
    <name type="common">Azotobacter paspali</name>
    <dbReference type="NCBI Taxonomy" id="69963"/>
    <lineage>
        <taxon>Bacteria</taxon>
        <taxon>Pseudomonadati</taxon>
        <taxon>Pseudomonadota</taxon>
        <taxon>Gammaproteobacteria</taxon>
        <taxon>Pseudomonadales</taxon>
        <taxon>Pseudomonadaceae</taxon>
        <taxon>Azorhizophilus</taxon>
    </lineage>
</organism>
<evidence type="ECO:0000256" key="1">
    <source>
        <dbReference type="SAM" id="Coils"/>
    </source>
</evidence>
<protein>
    <submittedName>
        <fullName evidence="2">Uncharacterized protein</fullName>
    </submittedName>
</protein>
<keyword evidence="3" id="KW-1185">Reference proteome</keyword>